<accession>A0A2T6AI32</accession>
<dbReference type="EMBL" id="QBKQ01000002">
    <property type="protein sequence ID" value="PTX43474.1"/>
    <property type="molecule type" value="Genomic_DNA"/>
</dbReference>
<dbReference type="PROSITE" id="PS51257">
    <property type="entry name" value="PROKAR_LIPOPROTEIN"/>
    <property type="match status" value="1"/>
</dbReference>
<comment type="caution">
    <text evidence="1">The sequence shown here is derived from an EMBL/GenBank/DDBJ whole genome shotgun (WGS) entry which is preliminary data.</text>
</comment>
<sequence length="304" mass="36000">MNKQFLYLIVFLLISCSGKEECSYVDDYYQLVYEAEKAYYQEDYQMVFDKMSKATSNCELINQPMIYEMVKYAESAAIIGKEDKALELLRDLILNGYTIEQLEENQAFSTIVRTENWGRIENEYSELRENYLNSINLELRDQISEMQNADQYHRQMLNHKGINRDSIWMIINKTDSINDIKFKQIIEVYGYPDQKLIGGYNIDQRQIDPGILLFHFDDYDYYTKTLKKLIIKGEAPPESLGNFVDSYQRRVQDQKKYIYGIYDNVGPDQIINFDNLDKRRKSIGLAPMELKKSIDSLKRIYYNL</sequence>
<name>A0A2T6AI32_9FLAO</name>
<evidence type="ECO:0000313" key="2">
    <source>
        <dbReference type="Proteomes" id="UP000244174"/>
    </source>
</evidence>
<keyword evidence="2" id="KW-1185">Reference proteome</keyword>
<dbReference type="RefSeq" id="WP_108171900.1">
    <property type="nucleotide sequence ID" value="NZ_QBKQ01000002.1"/>
</dbReference>
<proteinExistence type="predicted"/>
<evidence type="ECO:0000313" key="1">
    <source>
        <dbReference type="EMBL" id="PTX43474.1"/>
    </source>
</evidence>
<dbReference type="AlphaFoldDB" id="A0A2T6AI32"/>
<gene>
    <name evidence="1" type="ORF">C8P64_2002</name>
</gene>
<dbReference type="Proteomes" id="UP000244174">
    <property type="component" value="Unassembled WGS sequence"/>
</dbReference>
<reference evidence="1 2" key="1">
    <citation type="submission" date="2018-04" db="EMBL/GenBank/DDBJ databases">
        <title>Genomic Encyclopedia of Archaeal and Bacterial Type Strains, Phase II (KMG-II): from individual species to whole genera.</title>
        <authorList>
            <person name="Goeker M."/>
        </authorList>
    </citation>
    <scope>NUCLEOTIDE SEQUENCE [LARGE SCALE GENOMIC DNA]</scope>
    <source>
        <strain evidence="1 2">DSM 23082</strain>
    </source>
</reference>
<protein>
    <submittedName>
        <fullName evidence="1">Uncharacterized protein</fullName>
    </submittedName>
</protein>
<dbReference type="OrthoDB" id="1490993at2"/>
<organism evidence="1 2">
    <name type="scientific">Christiangramia gaetbulicola</name>
    <dbReference type="NCBI Taxonomy" id="703340"/>
    <lineage>
        <taxon>Bacteria</taxon>
        <taxon>Pseudomonadati</taxon>
        <taxon>Bacteroidota</taxon>
        <taxon>Flavobacteriia</taxon>
        <taxon>Flavobacteriales</taxon>
        <taxon>Flavobacteriaceae</taxon>
        <taxon>Christiangramia</taxon>
    </lineage>
</organism>